<name>A0A1X0Y831_9BACT</name>
<feature type="transmembrane region" description="Helical" evidence="6">
    <location>
        <begin position="61"/>
        <end position="83"/>
    </location>
</feature>
<dbReference type="Proteomes" id="UP000193136">
    <property type="component" value="Unassembled WGS sequence"/>
</dbReference>
<feature type="transmembrane region" description="Helical" evidence="6">
    <location>
        <begin position="201"/>
        <end position="219"/>
    </location>
</feature>
<evidence type="ECO:0000256" key="1">
    <source>
        <dbReference type="ARBA" id="ARBA00004141"/>
    </source>
</evidence>
<feature type="transmembrane region" description="Helical" evidence="6">
    <location>
        <begin position="285"/>
        <end position="303"/>
    </location>
</feature>
<dbReference type="GO" id="GO:0016020">
    <property type="term" value="C:membrane"/>
    <property type="evidence" value="ECO:0007669"/>
    <property type="project" value="UniProtKB-SubCell"/>
</dbReference>
<feature type="transmembrane region" description="Helical" evidence="6">
    <location>
        <begin position="145"/>
        <end position="163"/>
    </location>
</feature>
<dbReference type="InterPro" id="IPR037185">
    <property type="entry name" value="EmrE-like"/>
</dbReference>
<feature type="transmembrane region" description="Helical" evidence="6">
    <location>
        <begin position="95"/>
        <end position="115"/>
    </location>
</feature>
<keyword evidence="3 6" id="KW-1133">Transmembrane helix</keyword>
<evidence type="ECO:0000259" key="7">
    <source>
        <dbReference type="Pfam" id="PF00892"/>
    </source>
</evidence>
<organism evidence="8 9">
    <name type="scientific">Geothermobacter hydrogeniphilus</name>
    <dbReference type="NCBI Taxonomy" id="1969733"/>
    <lineage>
        <taxon>Bacteria</taxon>
        <taxon>Pseudomonadati</taxon>
        <taxon>Thermodesulfobacteriota</taxon>
        <taxon>Desulfuromonadia</taxon>
        <taxon>Desulfuromonadales</taxon>
        <taxon>Geothermobacteraceae</taxon>
        <taxon>Geothermobacter</taxon>
    </lineage>
</organism>
<evidence type="ECO:0000256" key="3">
    <source>
        <dbReference type="ARBA" id="ARBA00022989"/>
    </source>
</evidence>
<evidence type="ECO:0000256" key="5">
    <source>
        <dbReference type="SAM" id="MobiDB-lite"/>
    </source>
</evidence>
<feature type="region of interest" description="Disordered" evidence="5">
    <location>
        <begin position="312"/>
        <end position="337"/>
    </location>
</feature>
<feature type="domain" description="EamA" evidence="7">
    <location>
        <begin position="172"/>
        <end position="302"/>
    </location>
</feature>
<dbReference type="SUPFAM" id="SSF103481">
    <property type="entry name" value="Multidrug resistance efflux transporter EmrE"/>
    <property type="match status" value="2"/>
</dbReference>
<dbReference type="Pfam" id="PF00892">
    <property type="entry name" value="EamA"/>
    <property type="match status" value="1"/>
</dbReference>
<dbReference type="InterPro" id="IPR050638">
    <property type="entry name" value="AA-Vitamin_Transporters"/>
</dbReference>
<protein>
    <recommendedName>
        <fullName evidence="7">EamA domain-containing protein</fullName>
    </recommendedName>
</protein>
<accession>A0A1X0Y831</accession>
<feature type="transmembrane region" description="Helical" evidence="6">
    <location>
        <begin position="32"/>
        <end position="55"/>
    </location>
</feature>
<dbReference type="PANTHER" id="PTHR32322">
    <property type="entry name" value="INNER MEMBRANE TRANSPORTER"/>
    <property type="match status" value="1"/>
</dbReference>
<evidence type="ECO:0000256" key="2">
    <source>
        <dbReference type="ARBA" id="ARBA00022692"/>
    </source>
</evidence>
<comment type="caution">
    <text evidence="8">The sequence shown here is derived from an EMBL/GenBank/DDBJ whole genome shotgun (WGS) entry which is preliminary data.</text>
</comment>
<evidence type="ECO:0000256" key="4">
    <source>
        <dbReference type="ARBA" id="ARBA00023136"/>
    </source>
</evidence>
<feature type="transmembrane region" description="Helical" evidence="6">
    <location>
        <begin position="121"/>
        <end position="138"/>
    </location>
</feature>
<keyword evidence="9" id="KW-1185">Reference proteome</keyword>
<dbReference type="AlphaFoldDB" id="A0A1X0Y831"/>
<reference evidence="8 9" key="1">
    <citation type="submission" date="2017-03" db="EMBL/GenBank/DDBJ databases">
        <title>Genome sequence of Geothermobacter sp. EPR-M, Deep-Sea Iron Reducer.</title>
        <authorList>
            <person name="Tully B."/>
            <person name="Savalia P."/>
            <person name="Abuyen K."/>
            <person name="Baughan C."/>
            <person name="Romero E."/>
            <person name="Ronkowski C."/>
            <person name="Torres B."/>
            <person name="Tremblay J."/>
            <person name="Trujillo A."/>
            <person name="Tyler M."/>
            <person name="Perez-Rodriguez I."/>
            <person name="Amend J."/>
        </authorList>
    </citation>
    <scope>NUCLEOTIDE SEQUENCE [LARGE SCALE GENOMIC DNA]</scope>
    <source>
        <strain evidence="8 9">EPR-M</strain>
    </source>
</reference>
<dbReference type="OrthoDB" id="321830at2"/>
<dbReference type="InterPro" id="IPR000620">
    <property type="entry name" value="EamA_dom"/>
</dbReference>
<dbReference type="STRING" id="1969733.B5V00_06390"/>
<gene>
    <name evidence="8" type="ORF">B5V00_06390</name>
</gene>
<evidence type="ECO:0000313" key="9">
    <source>
        <dbReference type="Proteomes" id="UP000193136"/>
    </source>
</evidence>
<feature type="transmembrane region" description="Helical" evidence="6">
    <location>
        <begin position="260"/>
        <end position="279"/>
    </location>
</feature>
<proteinExistence type="predicted"/>
<dbReference type="EMBL" id="NAAD01000006">
    <property type="protein sequence ID" value="ORJ61262.1"/>
    <property type="molecule type" value="Genomic_DNA"/>
</dbReference>
<evidence type="ECO:0000256" key="6">
    <source>
        <dbReference type="SAM" id="Phobius"/>
    </source>
</evidence>
<feature type="transmembrane region" description="Helical" evidence="6">
    <location>
        <begin position="169"/>
        <end position="189"/>
    </location>
</feature>
<feature type="transmembrane region" description="Helical" evidence="6">
    <location>
        <begin position="225"/>
        <end position="248"/>
    </location>
</feature>
<keyword evidence="2 6" id="KW-0812">Transmembrane</keyword>
<evidence type="ECO:0000313" key="8">
    <source>
        <dbReference type="EMBL" id="ORJ61262.1"/>
    </source>
</evidence>
<comment type="subcellular location">
    <subcellularLocation>
        <location evidence="1">Membrane</location>
        <topology evidence="1">Multi-pass membrane protein</topology>
    </subcellularLocation>
</comment>
<keyword evidence="4 6" id="KW-0472">Membrane</keyword>
<sequence>MPLTTIFSAAVFPSASDRALNNNSRKSVSSKVLLFTTGALVAFAGNSILCRLALGGGWIDAAGFTCIRLISGTLVLLLILRLSAQKRASISSGNALSAITLFGYAAAFSFAYLTLAAGTGALILFGAVQITMIAAAILSGERLTGTEYVGVSLAFGGLVYLLFPGVTAPSLAGSLLMTAAGVCWGIYSLRGRGRGNPLAETTVNFVLSLPLAVLLIFLFPGHSHLSLRGILLAGLSGGLASGIGYAVWYAAIREMTTTTASVVQLAVPVLAAGGGVIFLDEEISTRLIIATIIILGGISLAVFNHGNLPATGAPHESTGNDEKPTQYPPIRGERDRG</sequence>
<dbReference type="PANTHER" id="PTHR32322:SF9">
    <property type="entry name" value="AMINO-ACID METABOLITE EFFLUX PUMP-RELATED"/>
    <property type="match status" value="1"/>
</dbReference>